<evidence type="ECO:0000313" key="1">
    <source>
        <dbReference type="EMBL" id="KAF0646737.1"/>
    </source>
</evidence>
<protein>
    <submittedName>
        <fullName evidence="2">Uncharacterized protein</fullName>
    </submittedName>
</protein>
<dbReference type="Proteomes" id="UP000194318">
    <property type="component" value="Unassembled WGS sequence"/>
</dbReference>
<reference evidence="1 4" key="1">
    <citation type="submission" date="2013-05" db="EMBL/GenBank/DDBJ databases">
        <title>Genome Sequence of Streptomyces fradiae.</title>
        <authorList>
            <person name="Kirby R."/>
        </authorList>
    </citation>
    <scope>NUCLEOTIDE SEQUENCE [LARGE SCALE GENOMIC DNA]</scope>
    <source>
        <strain evidence="1 4">ATCC 10745</strain>
    </source>
</reference>
<proteinExistence type="predicted"/>
<dbReference type="EMBL" id="ASYR01000048">
    <property type="protein sequence ID" value="KAF0646737.1"/>
    <property type="molecule type" value="Genomic_DNA"/>
</dbReference>
<evidence type="ECO:0000313" key="2">
    <source>
        <dbReference type="EMBL" id="OSY50626.1"/>
    </source>
</evidence>
<name>A0A1Y2NT26_STRFR</name>
<sequence length="71" mass="8077">MPHGEHRIQARTFRPDPALYAKAQKAVKAVDPKATMNDYMVAFVRWLALETDELPERPTREALDRALAEAT</sequence>
<gene>
    <name evidence="2" type="ORF">BG846_03794</name>
    <name evidence="1" type="ORF">K701_27540</name>
</gene>
<reference evidence="2 3" key="2">
    <citation type="submission" date="2016-09" db="EMBL/GenBank/DDBJ databases">
        <title>Streptomyces fradiae DSM40063, a candidate organism with high potential of specific P450 cytochromes.</title>
        <authorList>
            <person name="Grumaz C."/>
            <person name="Vainshtein Y."/>
            <person name="Kirstahler P."/>
            <person name="Sohn K."/>
        </authorList>
    </citation>
    <scope>NUCLEOTIDE SEQUENCE [LARGE SCALE GENOMIC DNA]</scope>
    <source>
        <strain evidence="2 3">DSM 40063</strain>
    </source>
</reference>
<dbReference type="Proteomes" id="UP000731519">
    <property type="component" value="Unassembled WGS sequence"/>
</dbReference>
<organism evidence="2 3">
    <name type="scientific">Streptomyces fradiae ATCC 10745 = DSM 40063</name>
    <dbReference type="NCBI Taxonomy" id="1319510"/>
    <lineage>
        <taxon>Bacteria</taxon>
        <taxon>Bacillati</taxon>
        <taxon>Actinomycetota</taxon>
        <taxon>Actinomycetes</taxon>
        <taxon>Kitasatosporales</taxon>
        <taxon>Streptomycetaceae</taxon>
        <taxon>Streptomyces</taxon>
    </lineage>
</organism>
<keyword evidence="4" id="KW-1185">Reference proteome</keyword>
<evidence type="ECO:0000313" key="4">
    <source>
        <dbReference type="Proteomes" id="UP000731519"/>
    </source>
</evidence>
<comment type="caution">
    <text evidence="2">The sequence shown here is derived from an EMBL/GenBank/DDBJ whole genome shotgun (WGS) entry which is preliminary data.</text>
</comment>
<evidence type="ECO:0000313" key="3">
    <source>
        <dbReference type="Proteomes" id="UP000194318"/>
    </source>
</evidence>
<accession>A0A1Y2NT26</accession>
<dbReference type="AlphaFoldDB" id="A0A1Y2NT26"/>
<dbReference type="EMBL" id="MIFZ01000278">
    <property type="protein sequence ID" value="OSY50626.1"/>
    <property type="molecule type" value="Genomic_DNA"/>
</dbReference>